<comment type="subcellular location">
    <subcellularLocation>
        <location evidence="5">Plastid</location>
        <location evidence="5">Chloroplast</location>
    </subcellularLocation>
</comment>
<comment type="similarity">
    <text evidence="1 5">Belongs to the universal ribosomal protein uL29 family.</text>
</comment>
<evidence type="ECO:0000313" key="6">
    <source>
        <dbReference type="EMBL" id="BAS19112.1"/>
    </source>
</evidence>
<evidence type="ECO:0000256" key="5">
    <source>
        <dbReference type="HAMAP-Rule" id="MF_00374"/>
    </source>
</evidence>
<keyword evidence="3 5" id="KW-0687">Ribonucleoprotein</keyword>
<keyword evidence="6" id="KW-0150">Chloroplast</keyword>
<keyword evidence="2 5" id="KW-0689">Ribosomal protein</keyword>
<dbReference type="Gene3D" id="1.10.287.310">
    <property type="match status" value="1"/>
</dbReference>
<proteinExistence type="inferred from homology"/>
<dbReference type="InterPro" id="IPR036049">
    <property type="entry name" value="Ribosomal_uL29_sf"/>
</dbReference>
<evidence type="ECO:0000256" key="4">
    <source>
        <dbReference type="ARBA" id="ARBA00040028"/>
    </source>
</evidence>
<dbReference type="AlphaFoldDB" id="A0A0K2RWZ3"/>
<dbReference type="Pfam" id="PF00831">
    <property type="entry name" value="Ribosomal_L29"/>
    <property type="match status" value="1"/>
</dbReference>
<dbReference type="CDD" id="cd00427">
    <property type="entry name" value="Ribosomal_L29_HIP"/>
    <property type="match status" value="1"/>
</dbReference>
<evidence type="ECO:0000256" key="1">
    <source>
        <dbReference type="ARBA" id="ARBA00009254"/>
    </source>
</evidence>
<evidence type="ECO:0000256" key="2">
    <source>
        <dbReference type="ARBA" id="ARBA00022980"/>
    </source>
</evidence>
<dbReference type="GO" id="GO:0003735">
    <property type="term" value="F:structural constituent of ribosome"/>
    <property type="evidence" value="ECO:0007669"/>
    <property type="project" value="InterPro"/>
</dbReference>
<dbReference type="GO" id="GO:0006412">
    <property type="term" value="P:translation"/>
    <property type="evidence" value="ECO:0007669"/>
    <property type="project" value="UniProtKB-UniRule"/>
</dbReference>
<geneLocation type="chloroplast" evidence="6"/>
<keyword evidence="6" id="KW-0934">Plastid</keyword>
<dbReference type="NCBIfam" id="TIGR00012">
    <property type="entry name" value="L29"/>
    <property type="match status" value="1"/>
</dbReference>
<dbReference type="GeneID" id="25398245"/>
<accession>A0A0K2RWZ3</accession>
<dbReference type="EMBL" id="AP014625">
    <property type="protein sequence ID" value="BAS19112.1"/>
    <property type="molecule type" value="Genomic_DNA"/>
</dbReference>
<dbReference type="GO" id="GO:0022625">
    <property type="term" value="C:cytosolic large ribosomal subunit"/>
    <property type="evidence" value="ECO:0007669"/>
    <property type="project" value="TreeGrafter"/>
</dbReference>
<dbReference type="InterPro" id="IPR001854">
    <property type="entry name" value="Ribosomal_uL29"/>
</dbReference>
<evidence type="ECO:0000256" key="3">
    <source>
        <dbReference type="ARBA" id="ARBA00023274"/>
    </source>
</evidence>
<dbReference type="SUPFAM" id="SSF46561">
    <property type="entry name" value="Ribosomal protein L29 (L29p)"/>
    <property type="match status" value="1"/>
</dbReference>
<organism evidence="6">
    <name type="scientific">Triparma laevis</name>
    <dbReference type="NCBI Taxonomy" id="1534972"/>
    <lineage>
        <taxon>Eukaryota</taxon>
        <taxon>Sar</taxon>
        <taxon>Stramenopiles</taxon>
        <taxon>Ochrophyta</taxon>
        <taxon>Bolidophyceae</taxon>
        <taxon>Parmales</taxon>
        <taxon>Triparmaceae</taxon>
        <taxon>Triparma</taxon>
    </lineage>
</organism>
<protein>
    <recommendedName>
        <fullName evidence="4 5">Large ribosomal subunit protein uL29c</fullName>
    </recommendedName>
</protein>
<dbReference type="GO" id="GO:0009507">
    <property type="term" value="C:chloroplast"/>
    <property type="evidence" value="ECO:0007669"/>
    <property type="project" value="UniProtKB-SubCell"/>
</dbReference>
<name>A0A0K2RWZ3_9STRA</name>
<dbReference type="InterPro" id="IPR018254">
    <property type="entry name" value="Ribosomal_uL29_CS"/>
</dbReference>
<dbReference type="PANTHER" id="PTHR10916:SF0">
    <property type="entry name" value="LARGE RIBOSOMAL SUBUNIT PROTEIN UL29C"/>
    <property type="match status" value="1"/>
</dbReference>
<sequence length="71" mass="8518">MSLPQISEIKDLKNEELHQEILKVKKELFDLRFKKSTRQSFKPHEIKHAKHRLAQLLTIEHQKILNTIFSD</sequence>
<reference evidence="6" key="1">
    <citation type="journal article" date="2016" name="Curr. Genet.">
        <title>Sequencing and analysis of the complete organellar genomes of Parmales, a closely related group to Bacillariophyta (diatoms).</title>
        <authorList>
            <person name="Tajima N."/>
            <person name="Saitoh K."/>
            <person name="Sato S."/>
            <person name="Maruyama F."/>
            <person name="Ichinomiya M."/>
            <person name="Yoshikawa S."/>
            <person name="Kurokawa K."/>
            <person name="Ohta H."/>
            <person name="Tabata S."/>
            <person name="Kuwata A."/>
            <person name="Sato N."/>
        </authorList>
    </citation>
    <scope>NUCLEOTIDE SEQUENCE</scope>
</reference>
<dbReference type="InterPro" id="IPR050063">
    <property type="entry name" value="Ribosomal_protein_uL29"/>
</dbReference>
<dbReference type="RefSeq" id="YP_009163658.1">
    <property type="nucleotide sequence ID" value="NC_027746.1"/>
</dbReference>
<dbReference type="PROSITE" id="PS00579">
    <property type="entry name" value="RIBOSOMAL_L29"/>
    <property type="match status" value="1"/>
</dbReference>
<dbReference type="PANTHER" id="PTHR10916">
    <property type="entry name" value="60S RIBOSOMAL PROTEIN L35/50S RIBOSOMAL PROTEIN L29"/>
    <property type="match status" value="1"/>
</dbReference>
<dbReference type="HAMAP" id="MF_00374">
    <property type="entry name" value="Ribosomal_uL29"/>
    <property type="match status" value="1"/>
</dbReference>
<gene>
    <name evidence="5 6" type="primary">rpl29</name>
</gene>